<comment type="caution">
    <text evidence="2">The sequence shown here is derived from an EMBL/GenBank/DDBJ whole genome shotgun (WGS) entry which is preliminary data.</text>
</comment>
<dbReference type="Gene3D" id="2.60.120.10">
    <property type="entry name" value="Jelly Rolls"/>
    <property type="match status" value="1"/>
</dbReference>
<dbReference type="SUPFAM" id="SSF51182">
    <property type="entry name" value="RmlC-like cupins"/>
    <property type="match status" value="1"/>
</dbReference>
<dbReference type="Proteomes" id="UP000636453">
    <property type="component" value="Unassembled WGS sequence"/>
</dbReference>
<reference evidence="2" key="2">
    <citation type="submission" date="2020-09" db="EMBL/GenBank/DDBJ databases">
        <authorList>
            <person name="Sun Q."/>
            <person name="Kim S."/>
        </authorList>
    </citation>
    <scope>NUCLEOTIDE SEQUENCE</scope>
    <source>
        <strain evidence="2">KCTC 32020</strain>
    </source>
</reference>
<organism evidence="2 3">
    <name type="scientific">Vulcaniibacterium thermophilum</name>
    <dbReference type="NCBI Taxonomy" id="1169913"/>
    <lineage>
        <taxon>Bacteria</taxon>
        <taxon>Pseudomonadati</taxon>
        <taxon>Pseudomonadota</taxon>
        <taxon>Gammaproteobacteria</taxon>
        <taxon>Lysobacterales</taxon>
        <taxon>Lysobacteraceae</taxon>
        <taxon>Vulcaniibacterium</taxon>
    </lineage>
</organism>
<dbReference type="InterPro" id="IPR014710">
    <property type="entry name" value="RmlC-like_jellyroll"/>
</dbReference>
<dbReference type="OrthoDB" id="9805356at2"/>
<reference evidence="2" key="1">
    <citation type="journal article" date="2014" name="Int. J. Syst. Evol. Microbiol.">
        <title>Complete genome sequence of Corynebacterium casei LMG S-19264T (=DSM 44701T), isolated from a smear-ripened cheese.</title>
        <authorList>
            <consortium name="US DOE Joint Genome Institute (JGI-PGF)"/>
            <person name="Walter F."/>
            <person name="Albersmeier A."/>
            <person name="Kalinowski J."/>
            <person name="Ruckert C."/>
        </authorList>
    </citation>
    <scope>NUCLEOTIDE SEQUENCE</scope>
    <source>
        <strain evidence="2">KCTC 32020</strain>
    </source>
</reference>
<name>A0A918YUP5_9GAMM</name>
<proteinExistence type="predicted"/>
<accession>A0A918YUP5</accession>
<dbReference type="EMBL" id="BNCF01000001">
    <property type="protein sequence ID" value="GHE25571.1"/>
    <property type="molecule type" value="Genomic_DNA"/>
</dbReference>
<evidence type="ECO:0000313" key="2">
    <source>
        <dbReference type="EMBL" id="GHE25571.1"/>
    </source>
</evidence>
<evidence type="ECO:0000313" key="3">
    <source>
        <dbReference type="Proteomes" id="UP000636453"/>
    </source>
</evidence>
<evidence type="ECO:0000259" key="1">
    <source>
        <dbReference type="Pfam" id="PF07883"/>
    </source>
</evidence>
<feature type="domain" description="Cupin type-2" evidence="1">
    <location>
        <begin position="54"/>
        <end position="120"/>
    </location>
</feature>
<sequence length="146" mass="15877">MRALTVGLVAGCVVAGFAAGVVYGENRAGSTVTNLFHAPLSERFAPGREVLVDLVEIPPHRRLERHRHPGEEFHYYLEGDPEIAIEGQGVIRPAPGTVGHIPFEAIHRAGAGDAGARILVFRVHTTGKPWRYLEDGKPEGDDAVRR</sequence>
<protein>
    <recommendedName>
        <fullName evidence="1">Cupin type-2 domain-containing protein</fullName>
    </recommendedName>
</protein>
<dbReference type="InterPro" id="IPR011051">
    <property type="entry name" value="RmlC_Cupin_sf"/>
</dbReference>
<keyword evidence="3" id="KW-1185">Reference proteome</keyword>
<dbReference type="RefSeq" id="WP_146474283.1">
    <property type="nucleotide sequence ID" value="NZ_BNCF01000001.1"/>
</dbReference>
<gene>
    <name evidence="2" type="ORF">GCM10007167_02730</name>
</gene>
<dbReference type="Pfam" id="PF07883">
    <property type="entry name" value="Cupin_2"/>
    <property type="match status" value="1"/>
</dbReference>
<dbReference type="InterPro" id="IPR013096">
    <property type="entry name" value="Cupin_2"/>
</dbReference>
<dbReference type="AlphaFoldDB" id="A0A918YUP5"/>